<dbReference type="EMBL" id="CM027685">
    <property type="protein sequence ID" value="KAG0524807.1"/>
    <property type="molecule type" value="Genomic_DNA"/>
</dbReference>
<reference evidence="1" key="1">
    <citation type="journal article" date="2019" name="BMC Genomics">
        <title>A new reference genome for Sorghum bicolor reveals high levels of sequence similarity between sweet and grain genotypes: implications for the genetics of sugar metabolism.</title>
        <authorList>
            <person name="Cooper E.A."/>
            <person name="Brenton Z.W."/>
            <person name="Flinn B.S."/>
            <person name="Jenkins J."/>
            <person name="Shu S."/>
            <person name="Flowers D."/>
            <person name="Luo F."/>
            <person name="Wang Y."/>
            <person name="Xia P."/>
            <person name="Barry K."/>
            <person name="Daum C."/>
            <person name="Lipzen A."/>
            <person name="Yoshinaga Y."/>
            <person name="Schmutz J."/>
            <person name="Saski C."/>
            <person name="Vermerris W."/>
            <person name="Kresovich S."/>
        </authorList>
    </citation>
    <scope>NUCLEOTIDE SEQUENCE</scope>
</reference>
<proteinExistence type="predicted"/>
<protein>
    <submittedName>
        <fullName evidence="1">Uncharacterized protein</fullName>
    </submittedName>
</protein>
<name>A0A921QN67_SORBI</name>
<evidence type="ECO:0000313" key="2">
    <source>
        <dbReference type="Proteomes" id="UP000807115"/>
    </source>
</evidence>
<evidence type="ECO:0000313" key="1">
    <source>
        <dbReference type="EMBL" id="KAG0524807.1"/>
    </source>
</evidence>
<gene>
    <name evidence="1" type="ORF">BDA96_06G000300</name>
</gene>
<dbReference type="Proteomes" id="UP000807115">
    <property type="component" value="Chromosome 6"/>
</dbReference>
<organism evidence="1 2">
    <name type="scientific">Sorghum bicolor</name>
    <name type="common">Sorghum</name>
    <name type="synonym">Sorghum vulgare</name>
    <dbReference type="NCBI Taxonomy" id="4558"/>
    <lineage>
        <taxon>Eukaryota</taxon>
        <taxon>Viridiplantae</taxon>
        <taxon>Streptophyta</taxon>
        <taxon>Embryophyta</taxon>
        <taxon>Tracheophyta</taxon>
        <taxon>Spermatophyta</taxon>
        <taxon>Magnoliopsida</taxon>
        <taxon>Liliopsida</taxon>
        <taxon>Poales</taxon>
        <taxon>Poaceae</taxon>
        <taxon>PACMAD clade</taxon>
        <taxon>Panicoideae</taxon>
        <taxon>Andropogonodae</taxon>
        <taxon>Andropogoneae</taxon>
        <taxon>Sorghinae</taxon>
        <taxon>Sorghum</taxon>
    </lineage>
</organism>
<reference evidence="1" key="2">
    <citation type="submission" date="2020-10" db="EMBL/GenBank/DDBJ databases">
        <authorList>
            <person name="Cooper E.A."/>
            <person name="Brenton Z.W."/>
            <person name="Flinn B.S."/>
            <person name="Jenkins J."/>
            <person name="Shu S."/>
            <person name="Flowers D."/>
            <person name="Luo F."/>
            <person name="Wang Y."/>
            <person name="Xia P."/>
            <person name="Barry K."/>
            <person name="Daum C."/>
            <person name="Lipzen A."/>
            <person name="Yoshinaga Y."/>
            <person name="Schmutz J."/>
            <person name="Saski C."/>
            <person name="Vermerris W."/>
            <person name="Kresovich S."/>
        </authorList>
    </citation>
    <scope>NUCLEOTIDE SEQUENCE</scope>
</reference>
<accession>A0A921QN67</accession>
<comment type="caution">
    <text evidence="1">The sequence shown here is derived from an EMBL/GenBank/DDBJ whole genome shotgun (WGS) entry which is preliminary data.</text>
</comment>
<dbReference type="AlphaFoldDB" id="A0A921QN67"/>
<sequence>MNAQHYPNLTVIDDSEIQSIADHIEERALIARLPQSARNIIEHIQLRDAIQESFQIDIKLEDISQYNSDYIIMLHSANTKNILLNKGFLKVDTFTLPLIPWDRDYGSTIMPLPTYLTDTEHQNQYSLTYNREQLTIDIFGRLPPHLCCEFIVRHLLKILCVIHEVTFTPAILVYSVDAYGSEMCVPNIAYIGVKKTTQNGISMWPLWYETITEDMHGYPCEPYYLHNTGNFEGDSDLDSEHRREVHKQYYDLQDGNNEMTSRLKKYVAGFSDDSDWEPYAP</sequence>